<dbReference type="GO" id="GO:0005615">
    <property type="term" value="C:extracellular space"/>
    <property type="evidence" value="ECO:0007669"/>
    <property type="project" value="TreeGrafter"/>
</dbReference>
<evidence type="ECO:0000256" key="3">
    <source>
        <dbReference type="ARBA" id="ARBA00022525"/>
    </source>
</evidence>
<evidence type="ECO:0000256" key="4">
    <source>
        <dbReference type="RuleBase" id="RU004262"/>
    </source>
</evidence>
<name>A0A816Z121_9BILA</name>
<feature type="domain" description="Lipase" evidence="5">
    <location>
        <begin position="46"/>
        <end position="80"/>
    </location>
</feature>
<dbReference type="GO" id="GO:0016298">
    <property type="term" value="F:lipase activity"/>
    <property type="evidence" value="ECO:0007669"/>
    <property type="project" value="InterPro"/>
</dbReference>
<evidence type="ECO:0000259" key="5">
    <source>
        <dbReference type="Pfam" id="PF00151"/>
    </source>
</evidence>
<evidence type="ECO:0000313" key="7">
    <source>
        <dbReference type="EMBL" id="CAF4365303.1"/>
    </source>
</evidence>
<proteinExistence type="inferred from homology"/>
<dbReference type="InterPro" id="IPR000734">
    <property type="entry name" value="TAG_lipase"/>
</dbReference>
<sequence length="98" mass="10656">MIHITGHSLGAHMAGMIGKHITSGQLDRITGVYNIIITISKIFYDFTGLDPAGPLFLDAPPSERISFTDAAFVDIIHTNGGTLFTVRWNLLSFLNAPN</sequence>
<organism evidence="6 8">
    <name type="scientific">Rotaria magnacalcarata</name>
    <dbReference type="NCBI Taxonomy" id="392030"/>
    <lineage>
        <taxon>Eukaryota</taxon>
        <taxon>Metazoa</taxon>
        <taxon>Spiralia</taxon>
        <taxon>Gnathifera</taxon>
        <taxon>Rotifera</taxon>
        <taxon>Eurotatoria</taxon>
        <taxon>Bdelloidea</taxon>
        <taxon>Philodinida</taxon>
        <taxon>Philodinidae</taxon>
        <taxon>Rotaria</taxon>
    </lineage>
</organism>
<dbReference type="Gene3D" id="3.40.50.1820">
    <property type="entry name" value="alpha/beta hydrolase"/>
    <property type="match status" value="1"/>
</dbReference>
<evidence type="ECO:0000313" key="8">
    <source>
        <dbReference type="Proteomes" id="UP000663887"/>
    </source>
</evidence>
<feature type="domain" description="Lipase" evidence="5">
    <location>
        <begin position="2"/>
        <end position="32"/>
    </location>
</feature>
<dbReference type="PANTHER" id="PTHR11610:SF173">
    <property type="entry name" value="LIPASE DOMAIN-CONTAINING PROTEIN-RELATED"/>
    <property type="match status" value="1"/>
</dbReference>
<dbReference type="AlphaFoldDB" id="A0A816Z121"/>
<evidence type="ECO:0000256" key="2">
    <source>
        <dbReference type="ARBA" id="ARBA00010701"/>
    </source>
</evidence>
<dbReference type="EMBL" id="CAJNRG010015715">
    <property type="protein sequence ID" value="CAF2179443.1"/>
    <property type="molecule type" value="Genomic_DNA"/>
</dbReference>
<keyword evidence="3" id="KW-0964">Secreted</keyword>
<dbReference type="Proteomes" id="UP000663887">
    <property type="component" value="Unassembled WGS sequence"/>
</dbReference>
<reference evidence="6" key="1">
    <citation type="submission" date="2021-02" db="EMBL/GenBank/DDBJ databases">
        <authorList>
            <person name="Nowell W R."/>
        </authorList>
    </citation>
    <scope>NUCLEOTIDE SEQUENCE</scope>
</reference>
<dbReference type="Proteomes" id="UP000663842">
    <property type="component" value="Unassembled WGS sequence"/>
</dbReference>
<dbReference type="SUPFAM" id="SSF53474">
    <property type="entry name" value="alpha/beta-Hydrolases"/>
    <property type="match status" value="1"/>
</dbReference>
<evidence type="ECO:0000256" key="1">
    <source>
        <dbReference type="ARBA" id="ARBA00004613"/>
    </source>
</evidence>
<gene>
    <name evidence="7" type="ORF">UXM345_LOCUS36705</name>
    <name evidence="6" type="ORF">XDN619_LOCUS31656</name>
</gene>
<comment type="caution">
    <text evidence="6">The sequence shown here is derived from an EMBL/GenBank/DDBJ whole genome shotgun (WGS) entry which is preliminary data.</text>
</comment>
<accession>A0A816Z121</accession>
<dbReference type="PANTHER" id="PTHR11610">
    <property type="entry name" value="LIPASE"/>
    <property type="match status" value="1"/>
</dbReference>
<dbReference type="GO" id="GO:0016042">
    <property type="term" value="P:lipid catabolic process"/>
    <property type="evidence" value="ECO:0007669"/>
    <property type="project" value="TreeGrafter"/>
</dbReference>
<dbReference type="InterPro" id="IPR013818">
    <property type="entry name" value="Lipase"/>
</dbReference>
<comment type="similarity">
    <text evidence="2 4">Belongs to the AB hydrolase superfamily. Lipase family.</text>
</comment>
<dbReference type="InterPro" id="IPR029058">
    <property type="entry name" value="AB_hydrolase_fold"/>
</dbReference>
<comment type="subcellular location">
    <subcellularLocation>
        <location evidence="1">Secreted</location>
    </subcellularLocation>
</comment>
<dbReference type="Pfam" id="PF00151">
    <property type="entry name" value="Lipase"/>
    <property type="match status" value="2"/>
</dbReference>
<dbReference type="EMBL" id="CAJOBF010017814">
    <property type="protein sequence ID" value="CAF4365303.1"/>
    <property type="molecule type" value="Genomic_DNA"/>
</dbReference>
<evidence type="ECO:0000313" key="6">
    <source>
        <dbReference type="EMBL" id="CAF2179443.1"/>
    </source>
</evidence>
<protein>
    <recommendedName>
        <fullName evidence="5">Lipase domain-containing protein</fullName>
    </recommendedName>
</protein>